<feature type="non-terminal residue" evidence="2">
    <location>
        <position position="1"/>
    </location>
</feature>
<dbReference type="Pfam" id="PF03796">
    <property type="entry name" value="DnaB_C"/>
    <property type="match status" value="1"/>
</dbReference>
<evidence type="ECO:0000259" key="1">
    <source>
        <dbReference type="PROSITE" id="PS51199"/>
    </source>
</evidence>
<sequence>GEEGEKFKARLTEEDFEEDDSARIPLSPSCLNEYIGGGVLRGHNIVVYGRPDSGKSLFALNLAAGLCKQGYRVLYVGNEEPAQDITMRLLSRLTGCKLKRLRFTDVRSEAFKRCREAYKNWTLLHRAGCTPRDIARQCARLKPDVVIVDQLKNLSTKDDNRALQLDSLARAVREIGIQYNCVTVSITQAGESAEGKLRLSMTDVEWSNTGIPGAADLMVGIGIDDEYLIANKRMLSIPKNKVNGAHGAFPVWVQPQITAFKSRANV</sequence>
<protein>
    <recommendedName>
        <fullName evidence="1">SF4 helicase domain-containing protein</fullName>
    </recommendedName>
</protein>
<dbReference type="EMBL" id="LAZR01009771">
    <property type="protein sequence ID" value="KKM70683.1"/>
    <property type="molecule type" value="Genomic_DNA"/>
</dbReference>
<dbReference type="GO" id="GO:0006260">
    <property type="term" value="P:DNA replication"/>
    <property type="evidence" value="ECO:0007669"/>
    <property type="project" value="InterPro"/>
</dbReference>
<dbReference type="GO" id="GO:0003678">
    <property type="term" value="F:DNA helicase activity"/>
    <property type="evidence" value="ECO:0007669"/>
    <property type="project" value="InterPro"/>
</dbReference>
<organism evidence="2">
    <name type="scientific">marine sediment metagenome</name>
    <dbReference type="NCBI Taxonomy" id="412755"/>
    <lineage>
        <taxon>unclassified sequences</taxon>
        <taxon>metagenomes</taxon>
        <taxon>ecological metagenomes</taxon>
    </lineage>
</organism>
<dbReference type="InterPro" id="IPR007694">
    <property type="entry name" value="DNA_helicase_DnaB-like_C"/>
</dbReference>
<dbReference type="InterPro" id="IPR027417">
    <property type="entry name" value="P-loop_NTPase"/>
</dbReference>
<dbReference type="PRINTS" id="PR01874">
    <property type="entry name" value="DNAREPAIRADA"/>
</dbReference>
<dbReference type="GO" id="GO:0005829">
    <property type="term" value="C:cytosol"/>
    <property type="evidence" value="ECO:0007669"/>
    <property type="project" value="TreeGrafter"/>
</dbReference>
<name>A0A0F9JM06_9ZZZZ</name>
<comment type="caution">
    <text evidence="2">The sequence shown here is derived from an EMBL/GenBank/DDBJ whole genome shotgun (WGS) entry which is preliminary data.</text>
</comment>
<dbReference type="Gene3D" id="3.40.50.300">
    <property type="entry name" value="P-loop containing nucleotide triphosphate hydrolases"/>
    <property type="match status" value="1"/>
</dbReference>
<dbReference type="PANTHER" id="PTHR30153">
    <property type="entry name" value="REPLICATIVE DNA HELICASE DNAB"/>
    <property type="match status" value="1"/>
</dbReference>
<gene>
    <name evidence="2" type="ORF">LCGC14_1438360</name>
</gene>
<dbReference type="PROSITE" id="PS51199">
    <property type="entry name" value="SF4_HELICASE"/>
    <property type="match status" value="1"/>
</dbReference>
<feature type="domain" description="SF4 helicase" evidence="1">
    <location>
        <begin position="17"/>
        <end position="208"/>
    </location>
</feature>
<reference evidence="2" key="1">
    <citation type="journal article" date="2015" name="Nature">
        <title>Complex archaea that bridge the gap between prokaryotes and eukaryotes.</title>
        <authorList>
            <person name="Spang A."/>
            <person name="Saw J.H."/>
            <person name="Jorgensen S.L."/>
            <person name="Zaremba-Niedzwiedzka K."/>
            <person name="Martijn J."/>
            <person name="Lind A.E."/>
            <person name="van Eijk R."/>
            <person name="Schleper C."/>
            <person name="Guy L."/>
            <person name="Ettema T.J."/>
        </authorList>
    </citation>
    <scope>NUCLEOTIDE SEQUENCE</scope>
</reference>
<dbReference type="PANTHER" id="PTHR30153:SF2">
    <property type="entry name" value="REPLICATIVE DNA HELICASE"/>
    <property type="match status" value="1"/>
</dbReference>
<dbReference type="SUPFAM" id="SSF52540">
    <property type="entry name" value="P-loop containing nucleoside triphosphate hydrolases"/>
    <property type="match status" value="1"/>
</dbReference>
<dbReference type="GO" id="GO:0005524">
    <property type="term" value="F:ATP binding"/>
    <property type="evidence" value="ECO:0007669"/>
    <property type="project" value="InterPro"/>
</dbReference>
<evidence type="ECO:0000313" key="2">
    <source>
        <dbReference type="EMBL" id="KKM70683.1"/>
    </source>
</evidence>
<dbReference type="AlphaFoldDB" id="A0A0F9JM06"/>
<proteinExistence type="predicted"/>
<accession>A0A0F9JM06</accession>